<comment type="caution">
    <text evidence="4">The sequence shown here is derived from an EMBL/GenBank/DDBJ whole genome shotgun (WGS) entry which is preliminary data.</text>
</comment>
<comment type="similarity">
    <text evidence="1">Belongs to the short-chain dehydrogenases/reductases (SDR) family.</text>
</comment>
<organism evidence="4 5">
    <name type="scientific">Caballeronia glathei</name>
    <dbReference type="NCBI Taxonomy" id="60547"/>
    <lineage>
        <taxon>Bacteria</taxon>
        <taxon>Pseudomonadati</taxon>
        <taxon>Pseudomonadota</taxon>
        <taxon>Betaproteobacteria</taxon>
        <taxon>Burkholderiales</taxon>
        <taxon>Burkholderiaceae</taxon>
        <taxon>Caballeronia</taxon>
    </lineage>
</organism>
<evidence type="ECO:0000256" key="3">
    <source>
        <dbReference type="ARBA" id="ARBA00023027"/>
    </source>
</evidence>
<dbReference type="InterPro" id="IPR051122">
    <property type="entry name" value="SDR_DHRS6-like"/>
</dbReference>
<sequence>MQTGLDGKIVLITGAAQGIGRATALGFAREGARLCLIDIDINALNEAQSEVRALGANVTIAQADLSTAEGVKSGVDAALKSYNGQLDVLVNNVGAGKVRTFDELSDEDWDFTMNLNFMSYVRTCRYLLPVLRNREKAVIINNASDLARQPEPVPIDYSASKAAVLALTKGLARAEAPKIRVNAVAPGPVWTPFWTKDGGFADTMGKFHGMAPKDAVEHELSLRHLPLNRLGQPDEVANVIVFMASDLASFVTSAVWGVDGGSIRSLI</sequence>
<dbReference type="CDD" id="cd05233">
    <property type="entry name" value="SDR_c"/>
    <property type="match status" value="1"/>
</dbReference>
<dbReference type="Gene3D" id="3.40.50.720">
    <property type="entry name" value="NAD(P)-binding Rossmann-like Domain"/>
    <property type="match status" value="1"/>
</dbReference>
<keyword evidence="5" id="KW-1185">Reference proteome</keyword>
<dbReference type="GO" id="GO:0016491">
    <property type="term" value="F:oxidoreductase activity"/>
    <property type="evidence" value="ECO:0007669"/>
    <property type="project" value="UniProtKB-KW"/>
</dbReference>
<dbReference type="EMBL" id="JFHC01000039">
    <property type="protein sequence ID" value="KDR40498.1"/>
    <property type="molecule type" value="Genomic_DNA"/>
</dbReference>
<evidence type="ECO:0000256" key="1">
    <source>
        <dbReference type="ARBA" id="ARBA00006484"/>
    </source>
</evidence>
<dbReference type="Proteomes" id="UP000027466">
    <property type="component" value="Unassembled WGS sequence"/>
</dbReference>
<dbReference type="PANTHER" id="PTHR43477:SF4">
    <property type="entry name" value="DEHYDROGENASE_REDUCTASE SDR FAMILY MEMBER 6"/>
    <property type="match status" value="1"/>
</dbReference>
<dbReference type="InterPro" id="IPR002347">
    <property type="entry name" value="SDR_fam"/>
</dbReference>
<dbReference type="RefSeq" id="WP_035941995.1">
    <property type="nucleotide sequence ID" value="NZ_CADFFX010000027.1"/>
</dbReference>
<dbReference type="PRINTS" id="PR00080">
    <property type="entry name" value="SDRFAMILY"/>
</dbReference>
<dbReference type="SUPFAM" id="SSF51735">
    <property type="entry name" value="NAD(P)-binding Rossmann-fold domains"/>
    <property type="match status" value="1"/>
</dbReference>
<evidence type="ECO:0000256" key="2">
    <source>
        <dbReference type="ARBA" id="ARBA00023002"/>
    </source>
</evidence>
<dbReference type="AlphaFoldDB" id="A0A069PID2"/>
<dbReference type="PANTHER" id="PTHR43477">
    <property type="entry name" value="DIHYDROANTICAPSIN 7-DEHYDROGENASE"/>
    <property type="match status" value="1"/>
</dbReference>
<protein>
    <submittedName>
        <fullName evidence="4">Short-chain dehydrogenase</fullName>
    </submittedName>
</protein>
<name>A0A069PID2_9BURK</name>
<keyword evidence="2" id="KW-0560">Oxidoreductase</keyword>
<dbReference type="InterPro" id="IPR036291">
    <property type="entry name" value="NAD(P)-bd_dom_sf"/>
</dbReference>
<dbReference type="FunFam" id="3.40.50.720:FF:000084">
    <property type="entry name" value="Short-chain dehydrogenase reductase"/>
    <property type="match status" value="1"/>
</dbReference>
<proteinExistence type="inferred from homology"/>
<reference evidence="4 5" key="1">
    <citation type="submission" date="2014-03" db="EMBL/GenBank/DDBJ databases">
        <title>Draft Genome Sequences of Four Burkholderia Strains.</title>
        <authorList>
            <person name="Liu X.Y."/>
            <person name="Li C.X."/>
            <person name="Xu J.H."/>
        </authorList>
    </citation>
    <scope>NUCLEOTIDE SEQUENCE [LARGE SCALE GENOMIC DNA]</scope>
    <source>
        <strain evidence="4 5">DSM 50014</strain>
    </source>
</reference>
<accession>A0A069PID2</accession>
<evidence type="ECO:0000313" key="4">
    <source>
        <dbReference type="EMBL" id="KDR40498.1"/>
    </source>
</evidence>
<keyword evidence="3" id="KW-0520">NAD</keyword>
<dbReference type="Pfam" id="PF13561">
    <property type="entry name" value="adh_short_C2"/>
    <property type="match status" value="1"/>
</dbReference>
<dbReference type="PRINTS" id="PR00081">
    <property type="entry name" value="GDHRDH"/>
</dbReference>
<evidence type="ECO:0000313" key="5">
    <source>
        <dbReference type="Proteomes" id="UP000027466"/>
    </source>
</evidence>
<gene>
    <name evidence="4" type="ORF">BG61_24125</name>
</gene>